<dbReference type="Proteomes" id="UP000007575">
    <property type="component" value="Plasmid P3"/>
</dbReference>
<dbReference type="InterPro" id="IPR027417">
    <property type="entry name" value="P-loop_NTPase"/>
</dbReference>
<accession>H8H3F8</accession>
<keyword evidence="1" id="KW-0347">Helicase</keyword>
<geneLocation type="plasmid" evidence="1 2">
    <name>P3</name>
</geneLocation>
<keyword evidence="1" id="KW-0614">Plasmid</keyword>
<evidence type="ECO:0000313" key="1">
    <source>
        <dbReference type="EMBL" id="AFD28055.1"/>
    </source>
</evidence>
<protein>
    <submittedName>
        <fullName evidence="1">ATP-dependent DNA helicase RecQ</fullName>
    </submittedName>
</protein>
<reference evidence="1 2" key="1">
    <citation type="journal article" date="2012" name="PLoS ONE">
        <title>Genome sequence and transcriptome analysis of the radioresistant bacterium Deinococcus gobiensis: insights into the extreme environmental adaptations.</title>
        <authorList>
            <person name="Yuan M."/>
            <person name="Chen M."/>
            <person name="Zhang W."/>
            <person name="Lu W."/>
            <person name="Wang J."/>
            <person name="Yang M."/>
            <person name="Zhao P."/>
            <person name="Tang R."/>
            <person name="Li X."/>
            <person name="Hao Y."/>
            <person name="Zhou Z."/>
            <person name="Zhan Y."/>
            <person name="Yu H."/>
            <person name="Teng C."/>
            <person name="Yan Y."/>
            <person name="Ping S."/>
            <person name="Wang Y."/>
            <person name="Lin M."/>
        </authorList>
    </citation>
    <scope>NUCLEOTIDE SEQUENCE [LARGE SCALE GENOMIC DNA]</scope>
    <source>
        <strain evidence="2">DSM 21396 / JCM 16679 / CGMCC 1.7299 / I-0</strain>
        <plasmid evidence="1">P3</plasmid>
    </source>
</reference>
<keyword evidence="1" id="KW-0378">Hydrolase</keyword>
<dbReference type="AlphaFoldDB" id="H8H3F8"/>
<keyword evidence="1" id="KW-0547">Nucleotide-binding</keyword>
<dbReference type="HOGENOM" id="CLU_2665042_0_0_0"/>
<proteinExistence type="predicted"/>
<organism evidence="1 2">
    <name type="scientific">Deinococcus gobiensis (strain DSM 21396 / JCM 16679 / CGMCC 1.7299 / I-0)</name>
    <dbReference type="NCBI Taxonomy" id="745776"/>
    <lineage>
        <taxon>Bacteria</taxon>
        <taxon>Thermotogati</taxon>
        <taxon>Deinococcota</taxon>
        <taxon>Deinococci</taxon>
        <taxon>Deinococcales</taxon>
        <taxon>Deinococcaceae</taxon>
        <taxon>Deinococcus</taxon>
    </lineage>
</organism>
<dbReference type="GO" id="GO:0004386">
    <property type="term" value="F:helicase activity"/>
    <property type="evidence" value="ECO:0007669"/>
    <property type="project" value="UniProtKB-KW"/>
</dbReference>
<dbReference type="KEGG" id="dgo:DGo_PC0263"/>
<evidence type="ECO:0000313" key="2">
    <source>
        <dbReference type="Proteomes" id="UP000007575"/>
    </source>
</evidence>
<name>H8H3F8_DEIGI</name>
<dbReference type="Gene3D" id="3.40.50.300">
    <property type="entry name" value="P-loop containing nucleotide triphosphate hydrolases"/>
    <property type="match status" value="1"/>
</dbReference>
<sequence length="75" mass="8501">MAARTACSTVLTRRLELLHRARIAMCTVNEAHCVPQWGYDFRPESHGTTADLIGFLRLGRDASEPRECASWMRPI</sequence>
<dbReference type="EMBL" id="CP002194">
    <property type="protein sequence ID" value="AFD28055.1"/>
    <property type="molecule type" value="Genomic_DNA"/>
</dbReference>
<keyword evidence="1" id="KW-0067">ATP-binding</keyword>
<gene>
    <name evidence="1" type="primary">recQ4</name>
    <name evidence="1" type="ordered locus">DGo_PC0263</name>
</gene>
<keyword evidence="2" id="KW-1185">Reference proteome</keyword>